<feature type="transmembrane region" description="Helical" evidence="1">
    <location>
        <begin position="12"/>
        <end position="31"/>
    </location>
</feature>
<comment type="caution">
    <text evidence="2">The sequence shown here is derived from an EMBL/GenBank/DDBJ whole genome shotgun (WGS) entry which is preliminary data.</text>
</comment>
<proteinExistence type="predicted"/>
<sequence>MDQPANTVNYFIAGYIVIFSAMLAYLISLVVRWRNLRQDEDLLMQLEAEQQRPRADE</sequence>
<accession>A0ABU3NNA8</accession>
<reference evidence="2 3" key="1">
    <citation type="submission" date="2023-07" db="EMBL/GenBank/DDBJ databases">
        <title>Novel species of Thermanaerothrix with wide hydrolytic capabilities.</title>
        <authorList>
            <person name="Zayulina K.S."/>
            <person name="Podosokorskaya O.A."/>
            <person name="Elcheninov A.G."/>
        </authorList>
    </citation>
    <scope>NUCLEOTIDE SEQUENCE [LARGE SCALE GENOMIC DNA]</scope>
    <source>
        <strain evidence="2 3">4228-RoL</strain>
    </source>
</reference>
<dbReference type="EMBL" id="JAUHMF010000001">
    <property type="protein sequence ID" value="MDT8897835.1"/>
    <property type="molecule type" value="Genomic_DNA"/>
</dbReference>
<evidence type="ECO:0008006" key="4">
    <source>
        <dbReference type="Google" id="ProtNLM"/>
    </source>
</evidence>
<protein>
    <recommendedName>
        <fullName evidence="4">CcmD family protein</fullName>
    </recommendedName>
</protein>
<evidence type="ECO:0000313" key="3">
    <source>
        <dbReference type="Proteomes" id="UP001254165"/>
    </source>
</evidence>
<keyword evidence="3" id="KW-1185">Reference proteome</keyword>
<organism evidence="2 3">
    <name type="scientific">Thermanaerothrix solaris</name>
    <dbReference type="NCBI Taxonomy" id="3058434"/>
    <lineage>
        <taxon>Bacteria</taxon>
        <taxon>Bacillati</taxon>
        <taxon>Chloroflexota</taxon>
        <taxon>Anaerolineae</taxon>
        <taxon>Anaerolineales</taxon>
        <taxon>Anaerolineaceae</taxon>
        <taxon>Thermanaerothrix</taxon>
    </lineage>
</organism>
<keyword evidence="1" id="KW-1133">Transmembrane helix</keyword>
<name>A0ABU3NNA8_9CHLR</name>
<dbReference type="RefSeq" id="WP_315624488.1">
    <property type="nucleotide sequence ID" value="NZ_JAUHMF010000001.1"/>
</dbReference>
<keyword evidence="1" id="KW-0812">Transmembrane</keyword>
<keyword evidence="1" id="KW-0472">Membrane</keyword>
<dbReference type="Proteomes" id="UP001254165">
    <property type="component" value="Unassembled WGS sequence"/>
</dbReference>
<evidence type="ECO:0000313" key="2">
    <source>
        <dbReference type="EMBL" id="MDT8897835.1"/>
    </source>
</evidence>
<evidence type="ECO:0000256" key="1">
    <source>
        <dbReference type="SAM" id="Phobius"/>
    </source>
</evidence>
<gene>
    <name evidence="2" type="ORF">QYE77_06105</name>
</gene>